<protein>
    <submittedName>
        <fullName evidence="7">Serine/threonine-protein kinase/endoribonuclease IRE2</fullName>
    </submittedName>
</protein>
<dbReference type="InterPro" id="IPR011009">
    <property type="entry name" value="Kinase-like_dom_sf"/>
</dbReference>
<comment type="caution">
    <text evidence="7">The sequence shown here is derived from an EMBL/GenBank/DDBJ whole genome shotgun (WGS) entry which is preliminary data.</text>
</comment>
<feature type="transmembrane region" description="Helical" evidence="4">
    <location>
        <begin position="217"/>
        <end position="234"/>
    </location>
</feature>
<dbReference type="PANTHER" id="PTHR13954:SF6">
    <property type="entry name" value="NON-SPECIFIC SERINE_THREONINE PROTEIN KINASE"/>
    <property type="match status" value="1"/>
</dbReference>
<evidence type="ECO:0000313" key="8">
    <source>
        <dbReference type="Proteomes" id="UP000740883"/>
    </source>
</evidence>
<dbReference type="GO" id="GO:0036498">
    <property type="term" value="P:IRE1-mediated unfolded protein response"/>
    <property type="evidence" value="ECO:0007669"/>
    <property type="project" value="TreeGrafter"/>
</dbReference>
<keyword evidence="7" id="KW-0418">Kinase</keyword>
<dbReference type="SUPFAM" id="SSF56112">
    <property type="entry name" value="Protein kinase-like (PK-like)"/>
    <property type="match status" value="1"/>
</dbReference>
<feature type="domain" description="Protein kinase" evidence="5">
    <location>
        <begin position="239"/>
        <end position="498"/>
    </location>
</feature>
<dbReference type="AlphaFoldDB" id="A0A9P6H0C4"/>
<dbReference type="SMART" id="SM00220">
    <property type="entry name" value="S_TKc"/>
    <property type="match status" value="1"/>
</dbReference>
<dbReference type="EMBL" id="SBJO01000050">
    <property type="protein sequence ID" value="KAF9763882.1"/>
    <property type="molecule type" value="Genomic_DNA"/>
</dbReference>
<keyword evidence="4" id="KW-0472">Membrane</keyword>
<dbReference type="GO" id="GO:0051082">
    <property type="term" value="F:unfolded protein binding"/>
    <property type="evidence" value="ECO:0007669"/>
    <property type="project" value="TreeGrafter"/>
</dbReference>
<evidence type="ECO:0000256" key="3">
    <source>
        <dbReference type="ARBA" id="ARBA00022840"/>
    </source>
</evidence>
<evidence type="ECO:0000259" key="5">
    <source>
        <dbReference type="PROSITE" id="PS50011"/>
    </source>
</evidence>
<keyword evidence="4" id="KW-1133">Transmembrane helix</keyword>
<accession>A0A9P6H0C4</accession>
<evidence type="ECO:0000313" key="7">
    <source>
        <dbReference type="EMBL" id="KAF9763882.1"/>
    </source>
</evidence>
<dbReference type="OrthoDB" id="63989at2759"/>
<organism evidence="7 8">
    <name type="scientific">Nosema granulosis</name>
    <dbReference type="NCBI Taxonomy" id="83296"/>
    <lineage>
        <taxon>Eukaryota</taxon>
        <taxon>Fungi</taxon>
        <taxon>Fungi incertae sedis</taxon>
        <taxon>Microsporidia</taxon>
        <taxon>Nosematidae</taxon>
        <taxon>Nosema</taxon>
    </lineage>
</organism>
<evidence type="ECO:0000256" key="2">
    <source>
        <dbReference type="ARBA" id="ARBA00022741"/>
    </source>
</evidence>
<proteinExistence type="predicted"/>
<dbReference type="PROSITE" id="PS50011">
    <property type="entry name" value="PROTEIN_KINASE_DOM"/>
    <property type="match status" value="1"/>
</dbReference>
<dbReference type="InterPro" id="IPR010513">
    <property type="entry name" value="KEN_dom"/>
</dbReference>
<dbReference type="GO" id="GO:0004521">
    <property type="term" value="F:RNA endonuclease activity"/>
    <property type="evidence" value="ECO:0007669"/>
    <property type="project" value="InterPro"/>
</dbReference>
<dbReference type="Proteomes" id="UP000740883">
    <property type="component" value="Unassembled WGS sequence"/>
</dbReference>
<dbReference type="Gene3D" id="1.20.1440.180">
    <property type="entry name" value="KEN domain"/>
    <property type="match status" value="1"/>
</dbReference>
<dbReference type="GO" id="GO:0070059">
    <property type="term" value="P:intrinsic apoptotic signaling pathway in response to endoplasmic reticulum stress"/>
    <property type="evidence" value="ECO:0007669"/>
    <property type="project" value="TreeGrafter"/>
</dbReference>
<dbReference type="GO" id="GO:1990604">
    <property type="term" value="C:IRE1-TRAF2-ASK1 complex"/>
    <property type="evidence" value="ECO:0007669"/>
    <property type="project" value="TreeGrafter"/>
</dbReference>
<dbReference type="InterPro" id="IPR045133">
    <property type="entry name" value="IRE1/2-like"/>
</dbReference>
<keyword evidence="8" id="KW-1185">Reference proteome</keyword>
<dbReference type="InterPro" id="IPR038357">
    <property type="entry name" value="KEN_sf"/>
</dbReference>
<dbReference type="InterPro" id="IPR000719">
    <property type="entry name" value="Prot_kinase_dom"/>
</dbReference>
<keyword evidence="2" id="KW-0547">Nucleotide-binding</keyword>
<dbReference type="GO" id="GO:0005524">
    <property type="term" value="F:ATP binding"/>
    <property type="evidence" value="ECO:0007669"/>
    <property type="project" value="UniProtKB-KW"/>
</dbReference>
<dbReference type="PANTHER" id="PTHR13954">
    <property type="entry name" value="IRE1-RELATED"/>
    <property type="match status" value="1"/>
</dbReference>
<dbReference type="GO" id="GO:0006397">
    <property type="term" value="P:mRNA processing"/>
    <property type="evidence" value="ECO:0007669"/>
    <property type="project" value="InterPro"/>
</dbReference>
<reference evidence="7 8" key="1">
    <citation type="journal article" date="2020" name="Genome Biol. Evol.">
        <title>Comparative genomics of strictly vertically transmitted, feminizing microsporidia endosymbionts of amphipod crustaceans.</title>
        <authorList>
            <person name="Cormier A."/>
            <person name="Chebbi M.A."/>
            <person name="Giraud I."/>
            <person name="Wattier R."/>
            <person name="Teixeira M."/>
            <person name="Gilbert C."/>
            <person name="Rigaud T."/>
            <person name="Cordaux R."/>
        </authorList>
    </citation>
    <scope>NUCLEOTIDE SEQUENCE [LARGE SCALE GENOMIC DNA]</scope>
    <source>
        <strain evidence="7 8">Ou3-Ou53</strain>
    </source>
</reference>
<name>A0A9P6H0C4_9MICR</name>
<keyword evidence="1" id="KW-0732">Signal</keyword>
<gene>
    <name evidence="7" type="primary">ERN2</name>
    <name evidence="7" type="ORF">NGRA_0982</name>
</gene>
<keyword evidence="7" id="KW-0808">Transferase</keyword>
<dbReference type="Pfam" id="PF06479">
    <property type="entry name" value="Ribonuc_2-5A"/>
    <property type="match status" value="1"/>
</dbReference>
<evidence type="ECO:0000256" key="1">
    <source>
        <dbReference type="ARBA" id="ARBA00022729"/>
    </source>
</evidence>
<dbReference type="SMART" id="SM00580">
    <property type="entry name" value="PUG"/>
    <property type="match status" value="1"/>
</dbReference>
<feature type="domain" description="KEN" evidence="6">
    <location>
        <begin position="501"/>
        <end position="624"/>
    </location>
</feature>
<sequence>MIFPTEAIVTAIILLPFVNSLYIIQTNNSSLHFILNDKIHEVKIPLRPRKLLEIPGDFVKSDTTDVVLSSRQYIHNILVTSDGNIFIEGQSFNIDSIIDKPKIINNIVFQTQKRCATAQLFDIMIFIVFLDLNIIDSRTMCKRVQRFSYIYYPFSSTKEIDVRGHTVTIEGKIYRFPEDVIAVYNTKNIDGVNYMNRIYCSTQISIYQPRIQQKSPSVFYFISIPLILFLIWIFKRKHVKFYDKIDENELYILYEGSYVNKRVLIKWYKKYTSEVSNEVRRLYKMDCAHISKLLYHENSIFHTFLVFEYSDILIRPTKDMLKQIVLGVKYLHDLKIPYKFFNPSNIRIRNGNVVLFNVCSPWIRQIGWYSEEHDEEDVFMRDVLSLGCLLHYYITGYHPFDLRGTMMDENTKKFIKAPCFDANTDEIRLNPIMDEVCDTISWQKYTNEDLERININISLRRYKIRCEDQLAHDLIYHTVKNKIKDRTNIHKLSVHPYFWNASTVFEFIAHYSDILEGSPTEVKKLERNKGRIFERSWNLYLDRMIEDELSVFRIYNYNSAKDLVRVIRNKGRHYNQIPNCVKEIYTSFPEGFISYWSNLFPGLLIVCYNCGYYMKENELLEKFY</sequence>
<keyword evidence="3" id="KW-0067">ATP-binding</keyword>
<dbReference type="GO" id="GO:0004674">
    <property type="term" value="F:protein serine/threonine kinase activity"/>
    <property type="evidence" value="ECO:0007669"/>
    <property type="project" value="InterPro"/>
</dbReference>
<keyword evidence="4" id="KW-0812">Transmembrane</keyword>
<dbReference type="PROSITE" id="PS51392">
    <property type="entry name" value="KEN"/>
    <property type="match status" value="1"/>
</dbReference>
<evidence type="ECO:0000259" key="6">
    <source>
        <dbReference type="PROSITE" id="PS51392"/>
    </source>
</evidence>
<dbReference type="Gene3D" id="1.10.510.10">
    <property type="entry name" value="Transferase(Phosphotransferase) domain 1"/>
    <property type="match status" value="1"/>
</dbReference>
<evidence type="ECO:0000256" key="4">
    <source>
        <dbReference type="SAM" id="Phobius"/>
    </source>
</evidence>